<dbReference type="SUPFAM" id="SSF74788">
    <property type="entry name" value="Cullin repeat-like"/>
    <property type="match status" value="1"/>
</dbReference>
<accession>A0A8T0S4U1</accession>
<evidence type="ECO:0008006" key="4">
    <source>
        <dbReference type="Google" id="ProtNLM"/>
    </source>
</evidence>
<gene>
    <name evidence="2" type="ORF">PVAP13_5NG012548</name>
</gene>
<proteinExistence type="predicted"/>
<protein>
    <recommendedName>
        <fullName evidence="4">Exocyst subunit Exo70 family protein</fullName>
    </recommendedName>
</protein>
<dbReference type="PANTHER" id="PTHR12542:SF25">
    <property type="entry name" value="EXOCYST SUBUNIT EXO70 FAMILY PROTEIN"/>
    <property type="match status" value="1"/>
</dbReference>
<feature type="compositionally biased region" description="Low complexity" evidence="1">
    <location>
        <begin position="397"/>
        <end position="407"/>
    </location>
</feature>
<dbReference type="InterPro" id="IPR004140">
    <property type="entry name" value="Exo70"/>
</dbReference>
<dbReference type="Proteomes" id="UP000823388">
    <property type="component" value="Chromosome 5N"/>
</dbReference>
<dbReference type="EMBL" id="CM029046">
    <property type="protein sequence ID" value="KAG2593641.1"/>
    <property type="molecule type" value="Genomic_DNA"/>
</dbReference>
<dbReference type="InterPro" id="IPR016159">
    <property type="entry name" value="Cullin_repeat-like_dom_sf"/>
</dbReference>
<dbReference type="AlphaFoldDB" id="A0A8T0S4U1"/>
<dbReference type="GO" id="GO:0006887">
    <property type="term" value="P:exocytosis"/>
    <property type="evidence" value="ECO:0007669"/>
    <property type="project" value="InterPro"/>
</dbReference>
<dbReference type="Gene3D" id="1.20.1280.170">
    <property type="entry name" value="Exocyst complex component Exo70"/>
    <property type="match status" value="1"/>
</dbReference>
<name>A0A8T0S4U1_PANVG</name>
<comment type="caution">
    <text evidence="2">The sequence shown here is derived from an EMBL/GenBank/DDBJ whole genome shotgun (WGS) entry which is preliminary data.</text>
</comment>
<feature type="compositionally biased region" description="Basic and acidic residues" evidence="1">
    <location>
        <begin position="361"/>
        <end position="373"/>
    </location>
</feature>
<evidence type="ECO:0000256" key="1">
    <source>
        <dbReference type="SAM" id="MobiDB-lite"/>
    </source>
</evidence>
<evidence type="ECO:0000313" key="3">
    <source>
        <dbReference type="Proteomes" id="UP000823388"/>
    </source>
</evidence>
<keyword evidence="3" id="KW-1185">Reference proteome</keyword>
<organism evidence="2 3">
    <name type="scientific">Panicum virgatum</name>
    <name type="common">Blackwell switchgrass</name>
    <dbReference type="NCBI Taxonomy" id="38727"/>
    <lineage>
        <taxon>Eukaryota</taxon>
        <taxon>Viridiplantae</taxon>
        <taxon>Streptophyta</taxon>
        <taxon>Embryophyta</taxon>
        <taxon>Tracheophyta</taxon>
        <taxon>Spermatophyta</taxon>
        <taxon>Magnoliopsida</taxon>
        <taxon>Liliopsida</taxon>
        <taxon>Poales</taxon>
        <taxon>Poaceae</taxon>
        <taxon>PACMAD clade</taxon>
        <taxon>Panicoideae</taxon>
        <taxon>Panicodae</taxon>
        <taxon>Paniceae</taxon>
        <taxon>Panicinae</taxon>
        <taxon>Panicum</taxon>
        <taxon>Panicum sect. Hiantes</taxon>
    </lineage>
</organism>
<reference evidence="2" key="1">
    <citation type="submission" date="2020-05" db="EMBL/GenBank/DDBJ databases">
        <title>WGS assembly of Panicum virgatum.</title>
        <authorList>
            <person name="Lovell J.T."/>
            <person name="Jenkins J."/>
            <person name="Shu S."/>
            <person name="Juenger T.E."/>
            <person name="Schmutz J."/>
        </authorList>
    </citation>
    <scope>NUCLEOTIDE SEQUENCE</scope>
    <source>
        <strain evidence="2">AP13</strain>
    </source>
</reference>
<sequence length="415" mass="45375">MGAAVAKALEGIADAPGTLAEARLAVAANAVLRSPGADAVIWDAEATCVNRSLLSAIDEILQLKETHAFPTASPARRRMDGALGVAMSRLMDEFLLLRVWDASQQEGKDGLRVAAEKLSLSLAPGGSGVWPAFPTGGTTSTEELSVSTTGELRASGRSLSSWPDNALTTSADGTFSDDLHLICPASFPVLHEIATRVIRAGYTKELLQTFTKAPCHVLDRFLSILQLDRPFLAANRINFEDAEWWTAEDMVKRWILATKLVGKALAVMQTQLMAQECGAFDRFKDDYFMAIAHREAEHPRLAQVRGRVHQHQITGEAHLCPGIARGARQLCSWPPAPVFREARGAYLPAGARRSRLAGARVEGRDRRPHRQDPNRLFSGRRRRRPSAGALRHDLRRAAGAAPRGAGPDPRERRRR</sequence>
<feature type="region of interest" description="Disordered" evidence="1">
    <location>
        <begin position="353"/>
        <end position="415"/>
    </location>
</feature>
<evidence type="ECO:0000313" key="2">
    <source>
        <dbReference type="EMBL" id="KAG2593641.1"/>
    </source>
</evidence>
<dbReference type="PANTHER" id="PTHR12542">
    <property type="entry name" value="EXOCYST COMPLEX PROTEIN EXO70"/>
    <property type="match status" value="1"/>
</dbReference>
<dbReference type="GO" id="GO:0000145">
    <property type="term" value="C:exocyst"/>
    <property type="evidence" value="ECO:0007669"/>
    <property type="project" value="InterPro"/>
</dbReference>